<sequence>MLNISLEIETLDYFFNFFGIFLVYLALKKEIHWYSLLLSIVCSGILALTTHYIYGGLETIILILVLATVIFSLIRFKKVKDSVIFFVLANIYVVVVYCIVRAVIYILVTHLSLPDAEILLWAGIGTWFFLIFTVDQIDKYRPIFSIFYPEQAFYNYKLGMVFFILVVVCFLSGSRNLIKYNDFQLGLLVVTLVIFLFLVGQTNYLLLSLKRNKDLLKQQQRQADMFATHFQTVRDYYQEIVDFKHDYKNMLQTLSIKIHETKNQALIDYFQQLTDYSQNSLKNSLSLDLFEKIELIESIGLQGIVFSEIAKAQRNNVNVLLSITDKITDFGPLELVTARILSIILDNAIDETKKTPNKQLELGFISYGVAGADIIVRNTVSENTRIDFDQWLTQGYSTKGSGHGRGLTIVQELINQHKDLSLQMFRKNNQVSFILRIEVPQC</sequence>
<comment type="caution">
    <text evidence="2">The sequence shown here is derived from an EMBL/GenBank/DDBJ whole genome shotgun (WGS) entry which is preliminary data.</text>
</comment>
<feature type="domain" description="Sensor histidine kinase NatK-like C-terminal" evidence="1">
    <location>
        <begin position="338"/>
        <end position="439"/>
    </location>
</feature>
<dbReference type="AlphaFoldDB" id="A0A4Q2ALA2"/>
<proteinExistence type="predicted"/>
<dbReference type="PANTHER" id="PTHR40448">
    <property type="entry name" value="TWO-COMPONENT SENSOR HISTIDINE KINASE"/>
    <property type="match status" value="1"/>
</dbReference>
<dbReference type="PANTHER" id="PTHR40448:SF1">
    <property type="entry name" value="TWO-COMPONENT SENSOR HISTIDINE KINASE"/>
    <property type="match status" value="1"/>
</dbReference>
<name>A0A4Q2ALA2_9LACO</name>
<dbReference type="Proteomes" id="UP000289316">
    <property type="component" value="Unassembled WGS sequence"/>
</dbReference>
<dbReference type="Gene3D" id="3.30.565.10">
    <property type="entry name" value="Histidine kinase-like ATPase, C-terminal domain"/>
    <property type="match status" value="1"/>
</dbReference>
<dbReference type="RefSeq" id="WP_004049677.1">
    <property type="nucleotide sequence ID" value="NZ_CAYEUZ010000001.1"/>
</dbReference>
<dbReference type="EMBL" id="QZFR01000081">
    <property type="protein sequence ID" value="RXV70368.1"/>
    <property type="molecule type" value="Genomic_DNA"/>
</dbReference>
<dbReference type="Pfam" id="PF14501">
    <property type="entry name" value="HATPase_c_5"/>
    <property type="match status" value="1"/>
</dbReference>
<reference evidence="2 3" key="1">
    <citation type="submission" date="2018-09" db="EMBL/GenBank/DDBJ databases">
        <title>Murine metabolic-syndrome-specific gut microbial biobank.</title>
        <authorList>
            <person name="Liu C."/>
        </authorList>
    </citation>
    <scope>NUCLEOTIDE SEQUENCE [LARGE SCALE GENOMIC DNA]</scope>
    <source>
        <strain evidence="2 3">C-30</strain>
    </source>
</reference>
<dbReference type="InterPro" id="IPR032834">
    <property type="entry name" value="NatK-like_C"/>
</dbReference>
<protein>
    <submittedName>
        <fullName evidence="2">GHKL domain-containing protein</fullName>
    </submittedName>
</protein>
<dbReference type="SUPFAM" id="SSF55874">
    <property type="entry name" value="ATPase domain of HSP90 chaperone/DNA topoisomerase II/histidine kinase"/>
    <property type="match status" value="1"/>
</dbReference>
<gene>
    <name evidence="2" type="ORF">D6C19_09285</name>
</gene>
<evidence type="ECO:0000259" key="1">
    <source>
        <dbReference type="Pfam" id="PF14501"/>
    </source>
</evidence>
<evidence type="ECO:0000313" key="2">
    <source>
        <dbReference type="EMBL" id="RXV70368.1"/>
    </source>
</evidence>
<dbReference type="OrthoDB" id="1652078at2"/>
<dbReference type="GO" id="GO:0042802">
    <property type="term" value="F:identical protein binding"/>
    <property type="evidence" value="ECO:0007669"/>
    <property type="project" value="TreeGrafter"/>
</dbReference>
<accession>A0A4Q2ALA2</accession>
<dbReference type="InterPro" id="IPR036890">
    <property type="entry name" value="HATPase_C_sf"/>
</dbReference>
<evidence type="ECO:0000313" key="3">
    <source>
        <dbReference type="Proteomes" id="UP000289316"/>
    </source>
</evidence>
<organism evidence="2 3">
    <name type="scientific">Ligilactobacillus murinus</name>
    <dbReference type="NCBI Taxonomy" id="1622"/>
    <lineage>
        <taxon>Bacteria</taxon>
        <taxon>Bacillati</taxon>
        <taxon>Bacillota</taxon>
        <taxon>Bacilli</taxon>
        <taxon>Lactobacillales</taxon>
        <taxon>Lactobacillaceae</taxon>
        <taxon>Ligilactobacillus</taxon>
    </lineage>
</organism>